<keyword evidence="2" id="KW-0560">Oxidoreductase</keyword>
<feature type="domain" description="Nitroreductase" evidence="3">
    <location>
        <begin position="14"/>
        <end position="189"/>
    </location>
</feature>
<comment type="similarity">
    <text evidence="1">Belongs to the nitroreductase family.</text>
</comment>
<proteinExistence type="inferred from homology"/>
<dbReference type="SUPFAM" id="SSF55469">
    <property type="entry name" value="FMN-dependent nitroreductase-like"/>
    <property type="match status" value="1"/>
</dbReference>
<dbReference type="Gene3D" id="3.40.109.10">
    <property type="entry name" value="NADH Oxidase"/>
    <property type="match status" value="1"/>
</dbReference>
<dbReference type="RefSeq" id="WP_307392270.1">
    <property type="nucleotide sequence ID" value="NZ_BAAADK010000045.1"/>
</dbReference>
<dbReference type="EMBL" id="JAUSTY010000004">
    <property type="protein sequence ID" value="MDQ0165318.1"/>
    <property type="molecule type" value="Genomic_DNA"/>
</dbReference>
<dbReference type="PANTHER" id="PTHR43673">
    <property type="entry name" value="NAD(P)H NITROREDUCTASE YDGI-RELATED"/>
    <property type="match status" value="1"/>
</dbReference>
<name>A0ABT9VWG9_9BACI</name>
<gene>
    <name evidence="4" type="ORF">J2S11_001218</name>
</gene>
<evidence type="ECO:0000256" key="2">
    <source>
        <dbReference type="ARBA" id="ARBA00023002"/>
    </source>
</evidence>
<evidence type="ECO:0000313" key="4">
    <source>
        <dbReference type="EMBL" id="MDQ0165318.1"/>
    </source>
</evidence>
<protein>
    <submittedName>
        <fullName evidence="4">Nitroreductase</fullName>
    </submittedName>
</protein>
<dbReference type="InterPro" id="IPR000415">
    <property type="entry name" value="Nitroreductase-like"/>
</dbReference>
<dbReference type="PANTHER" id="PTHR43673:SF10">
    <property type="entry name" value="NADH DEHYDROGENASE_NAD(P)H NITROREDUCTASE XCC3605-RELATED"/>
    <property type="match status" value="1"/>
</dbReference>
<sequence>MNTNQRTADFYTLIRERQSIRQYDPSVSISEDELKEIIGEAILAPSSSNLQPWRFVVVTDPDVKQKLFPIAYNQKQVLDAAATLILLGDTEAYHNADKIYSLAVKNGMPQEVKDSYVPRLLEMYPNMDRETARGVALIDGGLVAMQFMLAAKAHGYDTVPMGGFSAEQLVEAFDIPSHYVPVMLISVGKADGAGFPKTRLSVDEVTSWNSISGLQD</sequence>
<evidence type="ECO:0000313" key="5">
    <source>
        <dbReference type="Proteomes" id="UP001235840"/>
    </source>
</evidence>
<reference evidence="4 5" key="1">
    <citation type="submission" date="2023-07" db="EMBL/GenBank/DDBJ databases">
        <title>Genomic Encyclopedia of Type Strains, Phase IV (KMG-IV): sequencing the most valuable type-strain genomes for metagenomic binning, comparative biology and taxonomic classification.</title>
        <authorList>
            <person name="Goeker M."/>
        </authorList>
    </citation>
    <scope>NUCLEOTIDE SEQUENCE [LARGE SCALE GENOMIC DNA]</scope>
    <source>
        <strain evidence="4 5">DSM 12751</strain>
    </source>
</reference>
<accession>A0ABT9VWG9</accession>
<evidence type="ECO:0000256" key="1">
    <source>
        <dbReference type="ARBA" id="ARBA00007118"/>
    </source>
</evidence>
<dbReference type="InterPro" id="IPR029479">
    <property type="entry name" value="Nitroreductase"/>
</dbReference>
<dbReference type="Pfam" id="PF00881">
    <property type="entry name" value="Nitroreductase"/>
    <property type="match status" value="1"/>
</dbReference>
<keyword evidence="5" id="KW-1185">Reference proteome</keyword>
<evidence type="ECO:0000259" key="3">
    <source>
        <dbReference type="Pfam" id="PF00881"/>
    </source>
</evidence>
<dbReference type="CDD" id="cd02137">
    <property type="entry name" value="MhqN-like"/>
    <property type="match status" value="1"/>
</dbReference>
<dbReference type="Proteomes" id="UP001235840">
    <property type="component" value="Unassembled WGS sequence"/>
</dbReference>
<comment type="caution">
    <text evidence="4">The sequence shown here is derived from an EMBL/GenBank/DDBJ whole genome shotgun (WGS) entry which is preliminary data.</text>
</comment>
<organism evidence="4 5">
    <name type="scientific">Caldalkalibacillus horti</name>
    <dbReference type="NCBI Taxonomy" id="77523"/>
    <lineage>
        <taxon>Bacteria</taxon>
        <taxon>Bacillati</taxon>
        <taxon>Bacillota</taxon>
        <taxon>Bacilli</taxon>
        <taxon>Bacillales</taxon>
        <taxon>Bacillaceae</taxon>
        <taxon>Caldalkalibacillus</taxon>
    </lineage>
</organism>